<dbReference type="SUPFAM" id="SSF49313">
    <property type="entry name" value="Cadherin-like"/>
    <property type="match status" value="6"/>
</dbReference>
<dbReference type="PANTHER" id="PTHR37494:SF1">
    <property type="entry name" value="STAPHYLOCOCCUS AUREUS SURFACE PROTEIN A"/>
    <property type="match status" value="1"/>
</dbReference>
<evidence type="ECO:0000313" key="4">
    <source>
        <dbReference type="Proteomes" id="UP000216725"/>
    </source>
</evidence>
<dbReference type="PANTHER" id="PTHR37494">
    <property type="entry name" value="HEMAGGLUTININ"/>
    <property type="match status" value="1"/>
</dbReference>
<feature type="compositionally biased region" description="Low complexity" evidence="1">
    <location>
        <begin position="39"/>
        <end position="64"/>
    </location>
</feature>
<dbReference type="InterPro" id="IPR013783">
    <property type="entry name" value="Ig-like_fold"/>
</dbReference>
<accession>A0A261F019</accession>
<dbReference type="EMBL" id="MWWR01000004">
    <property type="protein sequence ID" value="OZG52459.1"/>
    <property type="molecule type" value="Genomic_DNA"/>
</dbReference>
<feature type="signal peptide" evidence="2">
    <location>
        <begin position="1"/>
        <end position="34"/>
    </location>
</feature>
<feature type="region of interest" description="Disordered" evidence="1">
    <location>
        <begin position="35"/>
        <end position="70"/>
    </location>
</feature>
<feature type="non-terminal residue" evidence="3">
    <location>
        <position position="628"/>
    </location>
</feature>
<dbReference type="PROSITE" id="PS51257">
    <property type="entry name" value="PROKAR_LIPOPROTEIN"/>
    <property type="match status" value="1"/>
</dbReference>
<name>A0A261F019_9BIFI</name>
<protein>
    <submittedName>
        <fullName evidence="3">Putative Ig domain-containing protein</fullName>
    </submittedName>
</protein>
<proteinExistence type="predicted"/>
<dbReference type="Gene3D" id="2.60.40.10">
    <property type="entry name" value="Immunoglobulins"/>
    <property type="match status" value="7"/>
</dbReference>
<dbReference type="GO" id="GO:0005509">
    <property type="term" value="F:calcium ion binding"/>
    <property type="evidence" value="ECO:0007669"/>
    <property type="project" value="InterPro"/>
</dbReference>
<dbReference type="GO" id="GO:0005975">
    <property type="term" value="P:carbohydrate metabolic process"/>
    <property type="evidence" value="ECO:0007669"/>
    <property type="project" value="UniProtKB-ARBA"/>
</dbReference>
<gene>
    <name evidence="3" type="ORF">PSRA_0648</name>
</gene>
<comment type="caution">
    <text evidence="3">The sequence shown here is derived from an EMBL/GenBank/DDBJ whole genome shotgun (WGS) entry which is preliminary data.</text>
</comment>
<evidence type="ECO:0000256" key="2">
    <source>
        <dbReference type="SAM" id="SignalP"/>
    </source>
</evidence>
<keyword evidence="4" id="KW-1185">Reference proteome</keyword>
<dbReference type="Proteomes" id="UP000216725">
    <property type="component" value="Unassembled WGS sequence"/>
</dbReference>
<organism evidence="3 4">
    <name type="scientific">Pseudoscardovia radai</name>
    <dbReference type="NCBI Taxonomy" id="987066"/>
    <lineage>
        <taxon>Bacteria</taxon>
        <taxon>Bacillati</taxon>
        <taxon>Actinomycetota</taxon>
        <taxon>Actinomycetes</taxon>
        <taxon>Bifidobacteriales</taxon>
        <taxon>Bifidobacteriaceae</taxon>
        <taxon>Pseudoscardovia</taxon>
    </lineage>
</organism>
<keyword evidence="2" id="KW-0732">Signal</keyword>
<feature type="chain" id="PRO_5012898735" evidence="2">
    <location>
        <begin position="35"/>
        <end position="628"/>
    </location>
</feature>
<dbReference type="AlphaFoldDB" id="A0A261F019"/>
<dbReference type="OrthoDB" id="3373017at2"/>
<dbReference type="InterPro" id="IPR015919">
    <property type="entry name" value="Cadherin-like_sf"/>
</dbReference>
<dbReference type="RefSeq" id="WP_143516312.1">
    <property type="nucleotide sequence ID" value="NZ_MWWR01000004.1"/>
</dbReference>
<dbReference type="GO" id="GO:0016020">
    <property type="term" value="C:membrane"/>
    <property type="evidence" value="ECO:0007669"/>
    <property type="project" value="InterPro"/>
</dbReference>
<evidence type="ECO:0000313" key="3">
    <source>
        <dbReference type="EMBL" id="OZG52459.1"/>
    </source>
</evidence>
<sequence length="628" mass="64088">MKPHRKIVLSRTVGAFVAAVVSCSAGVLALPAHAEDTNDNNTTVTTPTTDPTTPTADPTTEAPASPLISTDSLPKATYNTAYNTSVKAENFTGNATFTAEGLPAGLTIDGATGVISGTPAKSGSYTVKVTAKTADNTVTKSYALFVYEAPVLDDGVDGATLPTGEVNKAYSYQFKLSTETYDTPTFAAEGLPKGLSIDAATGVISGTPTEYGLFTPTITVTNEGGTLTLHPSLEIDSPLSLDQTALDPAKVGDAYSAKLTFRGNPAASSSDVTGLPAGLTYDSTTGTISGTPTESGVFELTVAASNGVDPAVSTKLTLTVNAAPVVTTAALADATYAVDYSQKIDVAAYPAAKVEVSGLPEGLAYNAGTGAIEGAPAVAGEFTVTVKASNDYGEVSRGLHLLVKGTPVISTTQQDVKPATVGSEYSLPLTVTGSPAPQIDYTTLPEGLSFDTQTNTVKGTVAAAPRVYPVTFTAKNSEGSASVTLSIRVNEKPVFKTQSLPDGSTLSEYKTTEGKDVQVVAEGLDVTFASKDLPAGLSLDAKTGVISGTPSKGGELKFTVTATNELGSTDQQYAIKVSEPAAVSTQSLAPVVAGQAYEQKIETTGYPAATVTVTGLPEGLSFQDGEIS</sequence>
<reference evidence="3 4" key="1">
    <citation type="journal article" date="2017" name="BMC Genomics">
        <title>Comparative genomic and phylogenomic analyses of the Bifidobacteriaceae family.</title>
        <authorList>
            <person name="Lugli G.A."/>
            <person name="Milani C."/>
            <person name="Turroni F."/>
            <person name="Duranti S."/>
            <person name="Mancabelli L."/>
            <person name="Mangifesta M."/>
            <person name="Ferrario C."/>
            <person name="Modesto M."/>
            <person name="Mattarelli P."/>
            <person name="Jiri K."/>
            <person name="van Sinderen D."/>
            <person name="Ventura M."/>
        </authorList>
    </citation>
    <scope>NUCLEOTIDE SEQUENCE [LARGE SCALE GENOMIC DNA]</scope>
    <source>
        <strain evidence="3 4">DSM 24742</strain>
    </source>
</reference>
<evidence type="ECO:0000256" key="1">
    <source>
        <dbReference type="SAM" id="MobiDB-lite"/>
    </source>
</evidence>
<dbReference type="Pfam" id="PF05345">
    <property type="entry name" value="He_PIG"/>
    <property type="match status" value="6"/>
</dbReference>